<evidence type="ECO:0000256" key="1">
    <source>
        <dbReference type="ARBA" id="ARBA00007626"/>
    </source>
</evidence>
<evidence type="ECO:0000256" key="3">
    <source>
        <dbReference type="PROSITE-ProRule" id="PRU00708"/>
    </source>
</evidence>
<name>A0AAV5KI98_9ROSI</name>
<proteinExistence type="inferred from homology"/>
<feature type="repeat" description="PPR" evidence="3">
    <location>
        <begin position="284"/>
        <end position="318"/>
    </location>
</feature>
<protein>
    <recommendedName>
        <fullName evidence="6">Pentatricopeptide repeat-containing protein</fullName>
    </recommendedName>
</protein>
<evidence type="ECO:0008006" key="6">
    <source>
        <dbReference type="Google" id="ProtNLM"/>
    </source>
</evidence>
<dbReference type="Gene3D" id="1.25.40.10">
    <property type="entry name" value="Tetratricopeptide repeat domain"/>
    <property type="match status" value="4"/>
</dbReference>
<comment type="similarity">
    <text evidence="1">Belongs to the PPR family. P subfamily.</text>
</comment>
<sequence>MYLAPSMAVRSLKPIFIPKTPTPKPKFFSFSSSASPPLSNQPELVSTVTSILTHHRSKSRWNTLLSLYPSGFTPSQFSQIVLQIKSNAHLAFRFFLFTKQKSICNHNFASYSTIIHVLSRARLKTRARNLIKDAILAPGSDFHGTEFKHLKLFESLVKTYNDCGSAPFVFDLLVKSCLEMKKIDASIEIVKLLRSRGISPQVSTCNALIWGVSRCRGVNEGYEVFREVFGVDDGEKGRNVKRVAKVKPNVNTFNALMVCFYGEGLMEKVEEIWNEMETLGCVANAYSYSVLMQVFCDEGKVREAEKLWKEMRVKKLEPDIVAYNTMIGGLCKIGLVMRAEEFYREMGLRGIETTCATYGHLISGYCKVADVDSAIMVYKDMCRKGYRPGAATVEVLVGRLCDIRRVLEALEIMRVAVGKHDVCPTEKSYEFLIKGLCEEERMEEALKLQAEMVAKGFKPNMKIYGAFIDGYLRQGNDEMIAMLRREMLETQNGQEED</sequence>
<feature type="repeat" description="PPR" evidence="3">
    <location>
        <begin position="319"/>
        <end position="353"/>
    </location>
</feature>
<dbReference type="EMBL" id="BPVZ01000065">
    <property type="protein sequence ID" value="GKV24332.1"/>
    <property type="molecule type" value="Genomic_DNA"/>
</dbReference>
<dbReference type="Pfam" id="PF13041">
    <property type="entry name" value="PPR_2"/>
    <property type="match status" value="3"/>
</dbReference>
<dbReference type="InterPro" id="IPR011990">
    <property type="entry name" value="TPR-like_helical_dom_sf"/>
</dbReference>
<dbReference type="Proteomes" id="UP001054252">
    <property type="component" value="Unassembled WGS sequence"/>
</dbReference>
<keyword evidence="5" id="KW-1185">Reference proteome</keyword>
<gene>
    <name evidence="4" type="ORF">SLEP1_g33959</name>
</gene>
<dbReference type="PROSITE" id="PS51375">
    <property type="entry name" value="PPR"/>
    <property type="match status" value="5"/>
</dbReference>
<comment type="caution">
    <text evidence="4">The sequence shown here is derived from an EMBL/GenBank/DDBJ whole genome shotgun (WGS) entry which is preliminary data.</text>
</comment>
<dbReference type="NCBIfam" id="TIGR00756">
    <property type="entry name" value="PPR"/>
    <property type="match status" value="5"/>
</dbReference>
<evidence type="ECO:0000256" key="2">
    <source>
        <dbReference type="ARBA" id="ARBA00022737"/>
    </source>
</evidence>
<dbReference type="PANTHER" id="PTHR47941">
    <property type="entry name" value="PENTATRICOPEPTIDE REPEAT-CONTAINING PROTEIN 3, MITOCHONDRIAL"/>
    <property type="match status" value="1"/>
</dbReference>
<feature type="repeat" description="PPR" evidence="3">
    <location>
        <begin position="425"/>
        <end position="459"/>
    </location>
</feature>
<feature type="repeat" description="PPR" evidence="3">
    <location>
        <begin position="354"/>
        <end position="388"/>
    </location>
</feature>
<dbReference type="AlphaFoldDB" id="A0AAV5KI98"/>
<evidence type="ECO:0000313" key="5">
    <source>
        <dbReference type="Proteomes" id="UP001054252"/>
    </source>
</evidence>
<dbReference type="InterPro" id="IPR002885">
    <property type="entry name" value="PPR_rpt"/>
</dbReference>
<evidence type="ECO:0000313" key="4">
    <source>
        <dbReference type="EMBL" id="GKV24332.1"/>
    </source>
</evidence>
<reference evidence="4 5" key="1">
    <citation type="journal article" date="2021" name="Commun. Biol.">
        <title>The genome of Shorea leprosula (Dipterocarpaceae) highlights the ecological relevance of drought in aseasonal tropical rainforests.</title>
        <authorList>
            <person name="Ng K.K.S."/>
            <person name="Kobayashi M.J."/>
            <person name="Fawcett J.A."/>
            <person name="Hatakeyama M."/>
            <person name="Paape T."/>
            <person name="Ng C.H."/>
            <person name="Ang C.C."/>
            <person name="Tnah L.H."/>
            <person name="Lee C.T."/>
            <person name="Nishiyama T."/>
            <person name="Sese J."/>
            <person name="O'Brien M.J."/>
            <person name="Copetti D."/>
            <person name="Mohd Noor M.I."/>
            <person name="Ong R.C."/>
            <person name="Putra M."/>
            <person name="Sireger I.Z."/>
            <person name="Indrioko S."/>
            <person name="Kosugi Y."/>
            <person name="Izuno A."/>
            <person name="Isagi Y."/>
            <person name="Lee S.L."/>
            <person name="Shimizu K.K."/>
        </authorList>
    </citation>
    <scope>NUCLEOTIDE SEQUENCE [LARGE SCALE GENOMIC DNA]</scope>
    <source>
        <strain evidence="4">214</strain>
    </source>
</reference>
<organism evidence="4 5">
    <name type="scientific">Rubroshorea leprosula</name>
    <dbReference type="NCBI Taxonomy" id="152421"/>
    <lineage>
        <taxon>Eukaryota</taxon>
        <taxon>Viridiplantae</taxon>
        <taxon>Streptophyta</taxon>
        <taxon>Embryophyta</taxon>
        <taxon>Tracheophyta</taxon>
        <taxon>Spermatophyta</taxon>
        <taxon>Magnoliopsida</taxon>
        <taxon>eudicotyledons</taxon>
        <taxon>Gunneridae</taxon>
        <taxon>Pentapetalae</taxon>
        <taxon>rosids</taxon>
        <taxon>malvids</taxon>
        <taxon>Malvales</taxon>
        <taxon>Dipterocarpaceae</taxon>
        <taxon>Rubroshorea</taxon>
    </lineage>
</organism>
<accession>A0AAV5KI98</accession>
<keyword evidence="2" id="KW-0677">Repeat</keyword>
<feature type="repeat" description="PPR" evidence="3">
    <location>
        <begin position="249"/>
        <end position="283"/>
    </location>
</feature>